<sequence>MRKYFFAIISLVSGLSYYSCSHPKTIAEYKAWFNDQENGFIKTKEINNLIFSVQYRPVDLFLSGELDPGKTYTDKELDSLREGYRGSKYFVLEIAIQDKEVRDKNGLLEKELFLNAFSGKANTIASNVKLAIDGDTISPSIFHEENGYELGSRKRVLFAFPSQKSKDVFNMNFIYNDEIFNSSILNFGFEIDEDKVPELPITLK</sequence>
<proteinExistence type="predicted"/>
<organism evidence="1 2">
    <name type="scientific">Sporocytophaga myxococcoides</name>
    <dbReference type="NCBI Taxonomy" id="153721"/>
    <lineage>
        <taxon>Bacteria</taxon>
        <taxon>Pseudomonadati</taxon>
        <taxon>Bacteroidota</taxon>
        <taxon>Cytophagia</taxon>
        <taxon>Cytophagales</taxon>
        <taxon>Cytophagaceae</taxon>
        <taxon>Sporocytophaga</taxon>
    </lineage>
</organism>
<dbReference type="RefSeq" id="WP_045464419.1">
    <property type="nucleotide sequence ID" value="NZ_BBLT01000005.1"/>
</dbReference>
<evidence type="ECO:0000313" key="1">
    <source>
        <dbReference type="EMBL" id="GAL85638.1"/>
    </source>
</evidence>
<evidence type="ECO:0000313" key="2">
    <source>
        <dbReference type="Proteomes" id="UP000030185"/>
    </source>
</evidence>
<keyword evidence="2" id="KW-1185">Reference proteome</keyword>
<name>A0A098LHL8_9BACT</name>
<gene>
    <name evidence="1" type="ORF">MYP_2867</name>
</gene>
<dbReference type="EMBL" id="BBLT01000005">
    <property type="protein sequence ID" value="GAL85638.1"/>
    <property type="molecule type" value="Genomic_DNA"/>
</dbReference>
<dbReference type="AlphaFoldDB" id="A0A098LHL8"/>
<comment type="caution">
    <text evidence="1">The sequence shown here is derived from an EMBL/GenBank/DDBJ whole genome shotgun (WGS) entry which is preliminary data.</text>
</comment>
<protein>
    <submittedName>
        <fullName evidence="1">Uncharacterized protein</fullName>
    </submittedName>
</protein>
<dbReference type="Proteomes" id="UP000030185">
    <property type="component" value="Unassembled WGS sequence"/>
</dbReference>
<dbReference type="STRING" id="153721.MYP_2867"/>
<reference evidence="1 2" key="1">
    <citation type="submission" date="2014-09" db="EMBL/GenBank/DDBJ databases">
        <title>Sporocytophaga myxococcoides PG-01 genome sequencing.</title>
        <authorList>
            <person name="Liu L."/>
            <person name="Gao P.J."/>
            <person name="Chen G.J."/>
            <person name="Wang L.S."/>
        </authorList>
    </citation>
    <scope>NUCLEOTIDE SEQUENCE [LARGE SCALE GENOMIC DNA]</scope>
    <source>
        <strain evidence="1 2">PG-01</strain>
    </source>
</reference>
<accession>A0A098LHL8</accession>